<name>A0A835PC96_VANPL</name>
<gene>
    <name evidence="2" type="ORF">HPP92_027192</name>
</gene>
<evidence type="ECO:0000256" key="1">
    <source>
        <dbReference type="SAM" id="MobiDB-lite"/>
    </source>
</evidence>
<sequence length="123" mass="13166">MDGNVEGGSISQTDPTIGDPNFDLQNELFAGKMGSYFRWKTIRTAGPALPRGNRGSSVHPFRPATSSFSSHYTVAAAPPYYGEFYNRRPSSALAGPAGSGVCFTQRGVLLVAHRRPCTPRSGT</sequence>
<keyword evidence="3" id="KW-1185">Reference proteome</keyword>
<organism evidence="2 3">
    <name type="scientific">Vanilla planifolia</name>
    <name type="common">Vanilla</name>
    <dbReference type="NCBI Taxonomy" id="51239"/>
    <lineage>
        <taxon>Eukaryota</taxon>
        <taxon>Viridiplantae</taxon>
        <taxon>Streptophyta</taxon>
        <taxon>Embryophyta</taxon>
        <taxon>Tracheophyta</taxon>
        <taxon>Spermatophyta</taxon>
        <taxon>Magnoliopsida</taxon>
        <taxon>Liliopsida</taxon>
        <taxon>Asparagales</taxon>
        <taxon>Orchidaceae</taxon>
        <taxon>Vanilloideae</taxon>
        <taxon>Vanilleae</taxon>
        <taxon>Vanilla</taxon>
    </lineage>
</organism>
<reference evidence="2 3" key="1">
    <citation type="journal article" date="2020" name="Nat. Food">
        <title>A phased Vanilla planifolia genome enables genetic improvement of flavour and production.</title>
        <authorList>
            <person name="Hasing T."/>
            <person name="Tang H."/>
            <person name="Brym M."/>
            <person name="Khazi F."/>
            <person name="Huang T."/>
            <person name="Chambers A.H."/>
        </authorList>
    </citation>
    <scope>NUCLEOTIDE SEQUENCE [LARGE SCALE GENOMIC DNA]</scope>
    <source>
        <tissue evidence="2">Leaf</tissue>
    </source>
</reference>
<dbReference type="EMBL" id="JADCNL010000161">
    <property type="protein sequence ID" value="KAG0449745.1"/>
    <property type="molecule type" value="Genomic_DNA"/>
</dbReference>
<dbReference type="Proteomes" id="UP000636800">
    <property type="component" value="Unassembled WGS sequence"/>
</dbReference>
<dbReference type="AlphaFoldDB" id="A0A835PC96"/>
<protein>
    <submittedName>
        <fullName evidence="2">Uncharacterized protein</fullName>
    </submittedName>
</protein>
<evidence type="ECO:0000313" key="3">
    <source>
        <dbReference type="Proteomes" id="UP000636800"/>
    </source>
</evidence>
<accession>A0A835PC96</accession>
<comment type="caution">
    <text evidence="2">The sequence shown here is derived from an EMBL/GenBank/DDBJ whole genome shotgun (WGS) entry which is preliminary data.</text>
</comment>
<dbReference type="OrthoDB" id="5562561at2759"/>
<feature type="region of interest" description="Disordered" evidence="1">
    <location>
        <begin position="1"/>
        <end position="22"/>
    </location>
</feature>
<proteinExistence type="predicted"/>
<evidence type="ECO:0000313" key="2">
    <source>
        <dbReference type="EMBL" id="KAG0449745.1"/>
    </source>
</evidence>